<dbReference type="InterPro" id="IPR016024">
    <property type="entry name" value="ARM-type_fold"/>
</dbReference>
<dbReference type="Gene3D" id="1.25.10.10">
    <property type="entry name" value="Leucine-rich Repeat Variant"/>
    <property type="match status" value="1"/>
</dbReference>
<accession>A0A511SVU1</accession>
<reference evidence="1 2" key="1">
    <citation type="submission" date="2019-07" db="EMBL/GenBank/DDBJ databases">
        <title>Whole genome shotgun sequence of Myxococcus fulvus NBRC 100333.</title>
        <authorList>
            <person name="Hosoyama A."/>
            <person name="Uohara A."/>
            <person name="Ohji S."/>
            <person name="Ichikawa N."/>
        </authorList>
    </citation>
    <scope>NUCLEOTIDE SEQUENCE [LARGE SCALE GENOMIC DNA]</scope>
    <source>
        <strain evidence="1 2">NBRC 100333</strain>
    </source>
</reference>
<dbReference type="AlphaFoldDB" id="A0A511SVU1"/>
<organism evidence="1 2">
    <name type="scientific">Myxococcus fulvus</name>
    <dbReference type="NCBI Taxonomy" id="33"/>
    <lineage>
        <taxon>Bacteria</taxon>
        <taxon>Pseudomonadati</taxon>
        <taxon>Myxococcota</taxon>
        <taxon>Myxococcia</taxon>
        <taxon>Myxococcales</taxon>
        <taxon>Cystobacterineae</taxon>
        <taxon>Myxococcaceae</taxon>
        <taxon>Myxococcus</taxon>
    </lineage>
</organism>
<protein>
    <recommendedName>
        <fullName evidence="3">HEAT repeat domain-containing protein</fullName>
    </recommendedName>
</protein>
<dbReference type="EMBL" id="BJXR01000014">
    <property type="protein sequence ID" value="GEN06020.1"/>
    <property type="molecule type" value="Genomic_DNA"/>
</dbReference>
<proteinExistence type="predicted"/>
<name>A0A511SVU1_MYXFU</name>
<dbReference type="Proteomes" id="UP000321514">
    <property type="component" value="Unassembled WGS sequence"/>
</dbReference>
<gene>
    <name evidence="1" type="ORF">MFU01_10570</name>
</gene>
<evidence type="ECO:0000313" key="2">
    <source>
        <dbReference type="Proteomes" id="UP000321514"/>
    </source>
</evidence>
<dbReference type="InterPro" id="IPR011989">
    <property type="entry name" value="ARM-like"/>
</dbReference>
<evidence type="ECO:0000313" key="1">
    <source>
        <dbReference type="EMBL" id="GEN06020.1"/>
    </source>
</evidence>
<dbReference type="SUPFAM" id="SSF48371">
    <property type="entry name" value="ARM repeat"/>
    <property type="match status" value="1"/>
</dbReference>
<comment type="caution">
    <text evidence="1">The sequence shown here is derived from an EMBL/GenBank/DDBJ whole genome shotgun (WGS) entry which is preliminary data.</text>
</comment>
<sequence>MSDMSDDLARARREARPDNLSSLRRLDAELVRAEVLWEGRTAREWLALYVDPEGPEEAQEHVFDAGLGLVPALLEMLESSPSEQWRESAKERQLGCLSMLSAVKPEPTGVVPALLFLLKAPSARVRRETLSLMAKLRPRPTAAVLRAVFACLEDPRDMEVRARAAQVLAGLSGAVPPRVRAMALTLLGDSQMWIRRFALVVLERVSPPDAGLVVPLEQQLLLDDDNRMEMLRALWVHAPERALRLLVEEAGNARERPGERSIRFESGVRAISLLGSCGVRAVSVVPDLLRLRNGSWAQVFIDAAIDDILRDELRGRTYPPVSGVPSALVEALRAKLPASLSAEERPADVLVRWAIACAGQGTEARVRMMLAAARRVMRHSDDEHPEDDGPRRGLAAIEDWVCAPTEEAARRARRDSNLHPSQMSTPAAYAAVWALANGSRCIPLSGPVSLEESDTHDRALRACLSAASRALSVSTWGTGEFGTSTRAQGSLSPSEGVRALQRAIQEEVLPWALGTWDPVRDVRRERRRLGESVLSAP</sequence>
<evidence type="ECO:0008006" key="3">
    <source>
        <dbReference type="Google" id="ProtNLM"/>
    </source>
</evidence>